<sequence length="667" mass="72569">MASNSQTLNQIIGIFRDLAMRNEMINDFGFQQEAEISADRNIKFPYLHCEPTGSQLIQNANNMFQRMVYSFDISVMDRLDKDEGNWEEALSDCHYILSTIISEISKHPYYKELQLRIPSDINLAPAMEVRNDYVNGWMASIDLEVPFRYTPCNSPIIPISGFTISYNNSISEYRLIGSTGPQGATGPQGPQGATGPQGFQGFTGATGPQGFQGTQGPQGATGPQGFQGPQGFTGATGAGGTIGYYGSFYDTTTQTNPTASLANAMRFNSIDFNNGISIVNNSRITMDYQGVYNIQFSAQLDKTDSGNDQLDIWLRKNGSNVPNSNTTIELVGNNTENVAAWNWLVNSNSNDYYEIMWSSADADVRLLSRGTQSTPLRPEIPSVILTVSQITYTQLGATGSQGPQGATGPQGFQGTQGFRGATGPQGVTGPQGFQGATGPAISYSQFANNFEYFDHFDYTTLDTTLYRQSLVGTGAITFPQRTDTIGTFRFATSTDNTSQSAILMPQTIAAFNIPVNGTYSLQAAVLFNNLPATASRWVWRTSLLNTALVPGQQAGVGIRLAWGVTQSAPIFQCFAFNGVTENNIPSNISATTSTWYSFAFTLNGRSSVEYWINGISQGIITQNIPQSTLQIFLALNNNSSNTSAISVDVDCLQYKYVRPTPLSWLSL</sequence>
<dbReference type="GO" id="GO:0031012">
    <property type="term" value="C:extracellular matrix"/>
    <property type="evidence" value="ECO:0007669"/>
    <property type="project" value="TreeGrafter"/>
</dbReference>
<dbReference type="InterPro" id="IPR050149">
    <property type="entry name" value="Collagen_superfamily"/>
</dbReference>
<dbReference type="EMBL" id="LR796667">
    <property type="protein sequence ID" value="CAB4158102.1"/>
    <property type="molecule type" value="Genomic_DNA"/>
</dbReference>
<dbReference type="Pfam" id="PF01391">
    <property type="entry name" value="Collagen"/>
    <property type="match status" value="2"/>
</dbReference>
<reference evidence="2" key="1">
    <citation type="submission" date="2020-04" db="EMBL/GenBank/DDBJ databases">
        <authorList>
            <person name="Chiriac C."/>
            <person name="Salcher M."/>
            <person name="Ghai R."/>
            <person name="Kavagutti S V."/>
        </authorList>
    </citation>
    <scope>NUCLEOTIDE SEQUENCE</scope>
</reference>
<dbReference type="InterPro" id="IPR008160">
    <property type="entry name" value="Collagen"/>
</dbReference>
<dbReference type="PANTHER" id="PTHR24023">
    <property type="entry name" value="COLLAGEN ALPHA"/>
    <property type="match status" value="1"/>
</dbReference>
<gene>
    <name evidence="2" type="ORF">UFOVP695_5</name>
</gene>
<accession>A0A6J5NHA8</accession>
<evidence type="ECO:0000256" key="1">
    <source>
        <dbReference type="SAM" id="MobiDB-lite"/>
    </source>
</evidence>
<organism evidence="2">
    <name type="scientific">uncultured Caudovirales phage</name>
    <dbReference type="NCBI Taxonomy" id="2100421"/>
    <lineage>
        <taxon>Viruses</taxon>
        <taxon>Duplodnaviria</taxon>
        <taxon>Heunggongvirae</taxon>
        <taxon>Uroviricota</taxon>
        <taxon>Caudoviricetes</taxon>
        <taxon>Peduoviridae</taxon>
        <taxon>Maltschvirus</taxon>
        <taxon>Maltschvirus maltsch</taxon>
    </lineage>
</organism>
<evidence type="ECO:0000313" key="2">
    <source>
        <dbReference type="EMBL" id="CAB4158102.1"/>
    </source>
</evidence>
<feature type="compositionally biased region" description="Low complexity" evidence="1">
    <location>
        <begin position="179"/>
        <end position="231"/>
    </location>
</feature>
<dbReference type="GO" id="GO:0030198">
    <property type="term" value="P:extracellular matrix organization"/>
    <property type="evidence" value="ECO:0007669"/>
    <property type="project" value="TreeGrafter"/>
</dbReference>
<feature type="region of interest" description="Disordered" evidence="1">
    <location>
        <begin position="398"/>
        <end position="434"/>
    </location>
</feature>
<proteinExistence type="predicted"/>
<keyword evidence="2" id="KW-0176">Collagen</keyword>
<feature type="compositionally biased region" description="Low complexity" evidence="1">
    <location>
        <begin position="398"/>
        <end position="422"/>
    </location>
</feature>
<dbReference type="GO" id="GO:0005615">
    <property type="term" value="C:extracellular space"/>
    <property type="evidence" value="ECO:0007669"/>
    <property type="project" value="TreeGrafter"/>
</dbReference>
<feature type="region of interest" description="Disordered" evidence="1">
    <location>
        <begin position="177"/>
        <end position="231"/>
    </location>
</feature>
<dbReference type="Gene3D" id="2.60.120.40">
    <property type="match status" value="1"/>
</dbReference>
<dbReference type="InterPro" id="IPR008983">
    <property type="entry name" value="Tumour_necrosis_fac-like_dom"/>
</dbReference>
<protein>
    <submittedName>
        <fullName evidence="2">Collagen triple helix repeat</fullName>
    </submittedName>
</protein>
<name>A0A6J5NHA8_9CAUD</name>
<dbReference type="GO" id="GO:0030020">
    <property type="term" value="F:extracellular matrix structural constituent conferring tensile strength"/>
    <property type="evidence" value="ECO:0007669"/>
    <property type="project" value="TreeGrafter"/>
</dbReference>
<dbReference type="PANTHER" id="PTHR24023:SF1095">
    <property type="entry name" value="EGF-LIKE DOMAIN-CONTAINING PROTEIN"/>
    <property type="match status" value="1"/>
</dbReference>